<proteinExistence type="predicted"/>
<organism evidence="2">
    <name type="scientific">Tetraselmis sp. GSL018</name>
    <dbReference type="NCBI Taxonomy" id="582737"/>
    <lineage>
        <taxon>Eukaryota</taxon>
        <taxon>Viridiplantae</taxon>
        <taxon>Chlorophyta</taxon>
        <taxon>core chlorophytes</taxon>
        <taxon>Chlorodendrophyceae</taxon>
        <taxon>Chlorodendrales</taxon>
        <taxon>Chlorodendraceae</taxon>
        <taxon>Tetraselmis</taxon>
    </lineage>
</organism>
<feature type="region of interest" description="Disordered" evidence="1">
    <location>
        <begin position="1"/>
        <end position="29"/>
    </location>
</feature>
<sequence>MAPEARATGSRGLPRTRYAANGTAPAATPPPAAFLCRCPALGSPCGYPNRGAEASHPPPSRATWQPPSLLPRSARPVRLRGAAAAAFASSPASSWL</sequence>
<protein>
    <submittedName>
        <fullName evidence="2">Uncharacterized protein</fullName>
    </submittedName>
</protein>
<reference evidence="2" key="1">
    <citation type="submission" date="2014-05" db="EMBL/GenBank/DDBJ databases">
        <title>The transcriptome of the halophilic microalga Tetraselmis sp. GSL018 isolated from the Great Salt Lake, Utah.</title>
        <authorList>
            <person name="Jinkerson R.E."/>
            <person name="D'Adamo S."/>
            <person name="Posewitz M.C."/>
        </authorList>
    </citation>
    <scope>NUCLEOTIDE SEQUENCE</scope>
    <source>
        <strain evidence="2">GSL018</strain>
    </source>
</reference>
<gene>
    <name evidence="2" type="ORF">TSPGSL018_12493</name>
</gene>
<accession>A0A061R801</accession>
<evidence type="ECO:0000256" key="1">
    <source>
        <dbReference type="SAM" id="MobiDB-lite"/>
    </source>
</evidence>
<dbReference type="AlphaFoldDB" id="A0A061R801"/>
<feature type="region of interest" description="Disordered" evidence="1">
    <location>
        <begin position="47"/>
        <end position="72"/>
    </location>
</feature>
<evidence type="ECO:0000313" key="2">
    <source>
        <dbReference type="EMBL" id="JAC66909.1"/>
    </source>
</evidence>
<dbReference type="EMBL" id="GBEZ01019679">
    <property type="protein sequence ID" value="JAC66909.1"/>
    <property type="molecule type" value="Transcribed_RNA"/>
</dbReference>
<name>A0A061R801_9CHLO</name>